<dbReference type="EMBL" id="BAAAYV010000005">
    <property type="protein sequence ID" value="GAA3654000.1"/>
    <property type="molecule type" value="Genomic_DNA"/>
</dbReference>
<dbReference type="Proteomes" id="UP001410795">
    <property type="component" value="Unassembled WGS sequence"/>
</dbReference>
<dbReference type="CDD" id="cd17631">
    <property type="entry name" value="FACL_FadD13-like"/>
    <property type="match status" value="1"/>
</dbReference>
<comment type="similarity">
    <text evidence="1">Belongs to the ATP-dependent AMP-binding enzyme family.</text>
</comment>
<dbReference type="GO" id="GO:0016874">
    <property type="term" value="F:ligase activity"/>
    <property type="evidence" value="ECO:0007669"/>
    <property type="project" value="UniProtKB-KW"/>
</dbReference>
<reference evidence="6" key="1">
    <citation type="journal article" date="2019" name="Int. J. Syst. Evol. Microbiol.">
        <title>The Global Catalogue of Microorganisms (GCM) 10K type strain sequencing project: providing services to taxonomists for standard genome sequencing and annotation.</title>
        <authorList>
            <consortium name="The Broad Institute Genomics Platform"/>
            <consortium name="The Broad Institute Genome Sequencing Center for Infectious Disease"/>
            <person name="Wu L."/>
            <person name="Ma J."/>
        </authorList>
    </citation>
    <scope>NUCLEOTIDE SEQUENCE [LARGE SCALE GENOMIC DNA]</scope>
    <source>
        <strain evidence="6">JCM 16546</strain>
    </source>
</reference>
<dbReference type="InterPro" id="IPR000873">
    <property type="entry name" value="AMP-dep_synth/lig_dom"/>
</dbReference>
<dbReference type="InterPro" id="IPR020845">
    <property type="entry name" value="AMP-binding_CS"/>
</dbReference>
<dbReference type="PROSITE" id="PS00455">
    <property type="entry name" value="AMP_BINDING"/>
    <property type="match status" value="1"/>
</dbReference>
<name>A0ABP7BBK3_9MICO</name>
<gene>
    <name evidence="5" type="ORF">GCM10022202_12470</name>
</gene>
<keyword evidence="2 5" id="KW-0436">Ligase</keyword>
<evidence type="ECO:0000256" key="2">
    <source>
        <dbReference type="ARBA" id="ARBA00022598"/>
    </source>
</evidence>
<keyword evidence="6" id="KW-1185">Reference proteome</keyword>
<accession>A0ABP7BBK3</accession>
<dbReference type="Gene3D" id="3.40.50.12780">
    <property type="entry name" value="N-terminal domain of ligase-like"/>
    <property type="match status" value="1"/>
</dbReference>
<feature type="domain" description="AMP-binding enzyme C-terminal" evidence="4">
    <location>
        <begin position="419"/>
        <end position="494"/>
    </location>
</feature>
<evidence type="ECO:0000313" key="5">
    <source>
        <dbReference type="EMBL" id="GAA3654000.1"/>
    </source>
</evidence>
<sequence length="539" mass="57536">MTHPGIGAWPSTRRTRTPDKTALIFGDASYTYREFADAADRIAAVLATKGIGKGDAVAYIGENSPAFLQTLFGVAQLGAVFVPINTRLAPPEVAHVLTDSGARAVIYDPELHDKIAPGVESGGIPHVIPTGDGDDDEPGLRRLMTRPTGGHVDVPVAPEDPAAILYTSGTTGRAKGAVLTHANLTWVSLNCVIDYDLVSSDVALLISPLFHAAALGMGALPLVLKGGTIVLEKGFDPGRALALVQQHRITMLSGVPTTYQLMADHPDWAGTDLSSLNRLTCGGSAVPTRILDVYEERGLSFTQGYGMTETSPGHTALPADRTRDKQGSVGLPHFFSAVRIADENGDVVPRGTVGEIEARGPNVFPGYLNLPDANEAAFTEDGWFRTGDMGYLDADGYLFIADRLKDMVISGGENIYPAEVENHLFDIEGVTGAAVIGVPDPRWGEVPWAILTVQEGVEVTTDQVRAHLDGRIARYKIPKNVVVVDDLPRTASGKVRKADLRARFGAGAEVAHPTGTAIPWQTETIRTAPAKRRRGRPRE</sequence>
<dbReference type="Pfam" id="PF13193">
    <property type="entry name" value="AMP-binding_C"/>
    <property type="match status" value="1"/>
</dbReference>
<dbReference type="InterPro" id="IPR045851">
    <property type="entry name" value="AMP-bd_C_sf"/>
</dbReference>
<proteinExistence type="inferred from homology"/>
<dbReference type="PANTHER" id="PTHR43201">
    <property type="entry name" value="ACYL-COA SYNTHETASE"/>
    <property type="match status" value="1"/>
</dbReference>
<dbReference type="RefSeq" id="WP_221855116.1">
    <property type="nucleotide sequence ID" value="NZ_BAAAYV010000005.1"/>
</dbReference>
<dbReference type="PANTHER" id="PTHR43201:SF5">
    <property type="entry name" value="MEDIUM-CHAIN ACYL-COA LIGASE ACSF2, MITOCHONDRIAL"/>
    <property type="match status" value="1"/>
</dbReference>
<dbReference type="InterPro" id="IPR042099">
    <property type="entry name" value="ANL_N_sf"/>
</dbReference>
<evidence type="ECO:0000259" key="4">
    <source>
        <dbReference type="Pfam" id="PF13193"/>
    </source>
</evidence>
<dbReference type="NCBIfam" id="NF004837">
    <property type="entry name" value="PRK06187.1"/>
    <property type="match status" value="1"/>
</dbReference>
<evidence type="ECO:0000313" key="6">
    <source>
        <dbReference type="Proteomes" id="UP001410795"/>
    </source>
</evidence>
<dbReference type="Gene3D" id="3.30.300.30">
    <property type="match status" value="1"/>
</dbReference>
<evidence type="ECO:0000259" key="3">
    <source>
        <dbReference type="Pfam" id="PF00501"/>
    </source>
</evidence>
<protein>
    <submittedName>
        <fullName evidence="5">Long-chain fatty acid--CoA ligase</fullName>
    </submittedName>
</protein>
<comment type="caution">
    <text evidence="5">The sequence shown here is derived from an EMBL/GenBank/DDBJ whole genome shotgun (WGS) entry which is preliminary data.</text>
</comment>
<evidence type="ECO:0000256" key="1">
    <source>
        <dbReference type="ARBA" id="ARBA00006432"/>
    </source>
</evidence>
<organism evidence="5 6">
    <name type="scientific">Microbacterium marinilacus</name>
    <dbReference type="NCBI Taxonomy" id="415209"/>
    <lineage>
        <taxon>Bacteria</taxon>
        <taxon>Bacillati</taxon>
        <taxon>Actinomycetota</taxon>
        <taxon>Actinomycetes</taxon>
        <taxon>Micrococcales</taxon>
        <taxon>Microbacteriaceae</taxon>
        <taxon>Microbacterium</taxon>
    </lineage>
</organism>
<feature type="domain" description="AMP-dependent synthetase/ligase" evidence="3">
    <location>
        <begin position="15"/>
        <end position="368"/>
    </location>
</feature>
<dbReference type="Pfam" id="PF00501">
    <property type="entry name" value="AMP-binding"/>
    <property type="match status" value="1"/>
</dbReference>
<dbReference type="SUPFAM" id="SSF56801">
    <property type="entry name" value="Acetyl-CoA synthetase-like"/>
    <property type="match status" value="1"/>
</dbReference>
<dbReference type="InterPro" id="IPR025110">
    <property type="entry name" value="AMP-bd_C"/>
</dbReference>